<evidence type="ECO:0000256" key="11">
    <source>
        <dbReference type="ARBA" id="ARBA00022989"/>
    </source>
</evidence>
<dbReference type="EMBL" id="WDLT01000001">
    <property type="protein sequence ID" value="KAB5748263.1"/>
    <property type="molecule type" value="Genomic_DNA"/>
</dbReference>
<evidence type="ECO:0000256" key="5">
    <source>
        <dbReference type="ARBA" id="ARBA00022553"/>
    </source>
</evidence>
<dbReference type="FunFam" id="3.30.565.10:FF:000013">
    <property type="entry name" value="Two-component sensor histidine kinase"/>
    <property type="match status" value="1"/>
</dbReference>
<evidence type="ECO:0000256" key="2">
    <source>
        <dbReference type="ARBA" id="ARBA00004651"/>
    </source>
</evidence>
<keyword evidence="12" id="KW-0902">Two-component regulatory system</keyword>
<keyword evidence="6" id="KW-0808">Transferase</keyword>
<keyword evidence="5" id="KW-0597">Phosphoprotein</keyword>
<dbReference type="PANTHER" id="PTHR45528:SF1">
    <property type="entry name" value="SENSOR HISTIDINE KINASE CPXA"/>
    <property type="match status" value="1"/>
</dbReference>
<evidence type="ECO:0000256" key="10">
    <source>
        <dbReference type="ARBA" id="ARBA00022840"/>
    </source>
</evidence>
<evidence type="ECO:0000313" key="15">
    <source>
        <dbReference type="EMBL" id="KAB5748263.1"/>
    </source>
</evidence>
<name>A0A1X2Z625_BIFAD</name>
<proteinExistence type="predicted"/>
<dbReference type="SUPFAM" id="SSF47384">
    <property type="entry name" value="Homodimeric domain of signal transducing histidine kinase"/>
    <property type="match status" value="1"/>
</dbReference>
<evidence type="ECO:0000256" key="12">
    <source>
        <dbReference type="ARBA" id="ARBA00023012"/>
    </source>
</evidence>
<dbReference type="PROSITE" id="PS50885">
    <property type="entry name" value="HAMP"/>
    <property type="match status" value="1"/>
</dbReference>
<dbReference type="Gene3D" id="1.10.287.130">
    <property type="match status" value="1"/>
</dbReference>
<dbReference type="CDD" id="cd00082">
    <property type="entry name" value="HisKA"/>
    <property type="match status" value="1"/>
</dbReference>
<dbReference type="NCBIfam" id="NF040691">
    <property type="entry name" value="MtrAB_MtrB"/>
    <property type="match status" value="1"/>
</dbReference>
<keyword evidence="9 15" id="KW-0418">Kinase</keyword>
<keyword evidence="4" id="KW-1003">Cell membrane</keyword>
<reference evidence="15 16" key="1">
    <citation type="journal article" date="2019" name="Nat. Med.">
        <title>A library of human gut bacterial isolates paired with longitudinal multiomics data enables mechanistic microbiome research.</title>
        <authorList>
            <person name="Poyet M."/>
            <person name="Groussin M."/>
            <person name="Gibbons S.M."/>
            <person name="Avila-Pacheco J."/>
            <person name="Jiang X."/>
            <person name="Kearney S.M."/>
            <person name="Perrotta A.R."/>
            <person name="Berdy B."/>
            <person name="Zhao S."/>
            <person name="Lieberman T.D."/>
            <person name="Swanson P.K."/>
            <person name="Smith M."/>
            <person name="Roesemann S."/>
            <person name="Alexander J.E."/>
            <person name="Rich S.A."/>
            <person name="Livny J."/>
            <person name="Vlamakis H."/>
            <person name="Clish C."/>
            <person name="Bullock K."/>
            <person name="Deik A."/>
            <person name="Scott J."/>
            <person name="Pierce K.A."/>
            <person name="Xavier R.J."/>
            <person name="Alm E.J."/>
        </authorList>
    </citation>
    <scope>NUCLEOTIDE SEQUENCE [LARGE SCALE GENOMIC DNA]</scope>
    <source>
        <strain evidence="15 16">BIOML-A190</strain>
    </source>
</reference>
<dbReference type="InterPro" id="IPR003660">
    <property type="entry name" value="HAMP_dom"/>
</dbReference>
<keyword evidence="13" id="KW-0472">Membrane</keyword>
<dbReference type="Gene3D" id="3.30.565.10">
    <property type="entry name" value="Histidine kinase-like ATPase, C-terminal domain"/>
    <property type="match status" value="1"/>
</dbReference>
<gene>
    <name evidence="15" type="ORF">GA752_01950</name>
</gene>
<dbReference type="InterPro" id="IPR036890">
    <property type="entry name" value="HATPase_C_sf"/>
</dbReference>
<evidence type="ECO:0000256" key="7">
    <source>
        <dbReference type="ARBA" id="ARBA00022692"/>
    </source>
</evidence>
<dbReference type="AlphaFoldDB" id="A0A1X2Z625"/>
<evidence type="ECO:0000313" key="16">
    <source>
        <dbReference type="Proteomes" id="UP000437631"/>
    </source>
</evidence>
<dbReference type="EC" id="2.7.13.3" evidence="3"/>
<evidence type="ECO:0000256" key="6">
    <source>
        <dbReference type="ARBA" id="ARBA00022679"/>
    </source>
</evidence>
<dbReference type="InterPro" id="IPR003594">
    <property type="entry name" value="HATPase_dom"/>
</dbReference>
<evidence type="ECO:0000256" key="4">
    <source>
        <dbReference type="ARBA" id="ARBA00022475"/>
    </source>
</evidence>
<dbReference type="FunFam" id="1.10.287.130:FF:000010">
    <property type="entry name" value="Two-component sensor histidine kinase"/>
    <property type="match status" value="1"/>
</dbReference>
<dbReference type="GO" id="GO:0000155">
    <property type="term" value="F:phosphorelay sensor kinase activity"/>
    <property type="evidence" value="ECO:0007669"/>
    <property type="project" value="InterPro"/>
</dbReference>
<keyword evidence="8" id="KW-0547">Nucleotide-binding</keyword>
<dbReference type="Pfam" id="PF00672">
    <property type="entry name" value="HAMP"/>
    <property type="match status" value="1"/>
</dbReference>
<evidence type="ECO:0000256" key="13">
    <source>
        <dbReference type="ARBA" id="ARBA00023136"/>
    </source>
</evidence>
<comment type="catalytic activity">
    <reaction evidence="1">
        <text>ATP + protein L-histidine = ADP + protein N-phospho-L-histidine.</text>
        <dbReference type="EC" id="2.7.13.3"/>
    </reaction>
</comment>
<dbReference type="InterPro" id="IPR004358">
    <property type="entry name" value="Sig_transdc_His_kin-like_C"/>
</dbReference>
<dbReference type="SMART" id="SM00387">
    <property type="entry name" value="HATPase_c"/>
    <property type="match status" value="1"/>
</dbReference>
<keyword evidence="11" id="KW-1133">Transmembrane helix</keyword>
<dbReference type="SMART" id="SM00304">
    <property type="entry name" value="HAMP"/>
    <property type="match status" value="1"/>
</dbReference>
<dbReference type="SMART" id="SM00388">
    <property type="entry name" value="HisKA"/>
    <property type="match status" value="1"/>
</dbReference>
<dbReference type="InterPro" id="IPR003661">
    <property type="entry name" value="HisK_dim/P_dom"/>
</dbReference>
<comment type="subcellular location">
    <subcellularLocation>
        <location evidence="2">Cell membrane</location>
        <topology evidence="2">Multi-pass membrane protein</topology>
    </subcellularLocation>
</comment>
<evidence type="ECO:0000256" key="9">
    <source>
        <dbReference type="ARBA" id="ARBA00022777"/>
    </source>
</evidence>
<sequence>MLVFSLTAALLCLFSMGTIKGTIQAQVMDESRRDFSSQISLAQKQLSSANLADSSQYQQLIGNLASELQNNGSGNMIGVYLMSGDDSNIDEKTFVPVSTEPEYTNLISTEMQNDLQSDSDDSIYYQAVNIAKSEKGTPGAILGSTISSNGIGTVKIFALYSYQTQQQALLQIQFNMLVSDVLLSIAIVVIIFSVMRSVVKPVQDVAASAETMASGNLDIRVQVNRQDEIGVLQRSFNEMADSLVQKIDELEKAGDMQREFVSDVSHELRTPVTTMRMAADMLSMHKDGYDATTRRTVELLDGQIRRFQEMLADLLEISRFDAGYAALDLTEGDVREPISQAVEQIASIAETKQVPLNVHLPNMEVLACVDARRICRIVRNLLANAIDFAEGRPVEVRLAVNRAMVVISVRDYGVGMTASQCERIFDRFWRGDPSRARTTGGTGLGMAIVLADVRLHGGDISVRSQMGKGTWFLVTLPRNPENGPVNVAQAPIRFSAENNGFCTVGGFGIADNGFSDYLTGEPNVGKGRKQ</sequence>
<dbReference type="PROSITE" id="PS50109">
    <property type="entry name" value="HIS_KIN"/>
    <property type="match status" value="1"/>
</dbReference>
<dbReference type="InterPro" id="IPR036097">
    <property type="entry name" value="HisK_dim/P_sf"/>
</dbReference>
<keyword evidence="10" id="KW-0067">ATP-binding</keyword>
<dbReference type="SUPFAM" id="SSF55874">
    <property type="entry name" value="ATPase domain of HSP90 chaperone/DNA topoisomerase II/histidine kinase"/>
    <property type="match status" value="1"/>
</dbReference>
<organism evidence="15 16">
    <name type="scientific">Bifidobacterium adolescentis</name>
    <dbReference type="NCBI Taxonomy" id="1680"/>
    <lineage>
        <taxon>Bacteria</taxon>
        <taxon>Bacillati</taxon>
        <taxon>Actinomycetota</taxon>
        <taxon>Actinomycetes</taxon>
        <taxon>Bifidobacteriales</taxon>
        <taxon>Bifidobacteriaceae</taxon>
        <taxon>Bifidobacterium</taxon>
    </lineage>
</organism>
<dbReference type="GO" id="GO:0005886">
    <property type="term" value="C:plasma membrane"/>
    <property type="evidence" value="ECO:0007669"/>
    <property type="project" value="UniProtKB-SubCell"/>
</dbReference>
<evidence type="ECO:0000256" key="3">
    <source>
        <dbReference type="ARBA" id="ARBA00012438"/>
    </source>
</evidence>
<dbReference type="CDD" id="cd00075">
    <property type="entry name" value="HATPase"/>
    <property type="match status" value="1"/>
</dbReference>
<evidence type="ECO:0000256" key="1">
    <source>
        <dbReference type="ARBA" id="ARBA00000085"/>
    </source>
</evidence>
<dbReference type="SUPFAM" id="SSF158472">
    <property type="entry name" value="HAMP domain-like"/>
    <property type="match status" value="1"/>
</dbReference>
<dbReference type="PANTHER" id="PTHR45528">
    <property type="entry name" value="SENSOR HISTIDINE KINASE CPXA"/>
    <property type="match status" value="1"/>
</dbReference>
<evidence type="ECO:0000256" key="14">
    <source>
        <dbReference type="ARBA" id="ARBA00035305"/>
    </source>
</evidence>
<dbReference type="PRINTS" id="PR00344">
    <property type="entry name" value="BCTRLSENSOR"/>
</dbReference>
<dbReference type="CDD" id="cd06225">
    <property type="entry name" value="HAMP"/>
    <property type="match status" value="1"/>
</dbReference>
<dbReference type="InterPro" id="IPR047669">
    <property type="entry name" value="MtrAB_MtrB"/>
</dbReference>
<evidence type="ECO:0000256" key="8">
    <source>
        <dbReference type="ARBA" id="ARBA00022741"/>
    </source>
</evidence>
<keyword evidence="7" id="KW-0812">Transmembrane</keyword>
<dbReference type="Proteomes" id="UP000437631">
    <property type="component" value="Unassembled WGS sequence"/>
</dbReference>
<dbReference type="InterPro" id="IPR050398">
    <property type="entry name" value="HssS/ArlS-like"/>
</dbReference>
<dbReference type="RefSeq" id="WP_143239149.1">
    <property type="nucleotide sequence ID" value="NZ_CP053072.1"/>
</dbReference>
<dbReference type="InterPro" id="IPR005467">
    <property type="entry name" value="His_kinase_dom"/>
</dbReference>
<dbReference type="GO" id="GO:0005524">
    <property type="term" value="F:ATP binding"/>
    <property type="evidence" value="ECO:0007669"/>
    <property type="project" value="UniProtKB-KW"/>
</dbReference>
<dbReference type="Pfam" id="PF00512">
    <property type="entry name" value="HisKA"/>
    <property type="match status" value="1"/>
</dbReference>
<dbReference type="Pfam" id="PF02518">
    <property type="entry name" value="HATPase_c"/>
    <property type="match status" value="1"/>
</dbReference>
<accession>A0A1X2Z625</accession>
<protein>
    <recommendedName>
        <fullName evidence="14">Sensor histidine kinase MtrB</fullName>
        <ecNumber evidence="3">2.7.13.3</ecNumber>
    </recommendedName>
</protein>
<dbReference type="Gene3D" id="6.10.340.10">
    <property type="match status" value="1"/>
</dbReference>
<comment type="caution">
    <text evidence="15">The sequence shown here is derived from an EMBL/GenBank/DDBJ whole genome shotgun (WGS) entry which is preliminary data.</text>
</comment>